<organism evidence="2">
    <name type="scientific">Aegilops tauschii</name>
    <name type="common">Tausch's goatgrass</name>
    <name type="synonym">Aegilops squarrosa</name>
    <dbReference type="NCBI Taxonomy" id="37682"/>
    <lineage>
        <taxon>Eukaryota</taxon>
        <taxon>Viridiplantae</taxon>
        <taxon>Streptophyta</taxon>
        <taxon>Embryophyta</taxon>
        <taxon>Tracheophyta</taxon>
        <taxon>Spermatophyta</taxon>
        <taxon>Magnoliopsida</taxon>
        <taxon>Liliopsida</taxon>
        <taxon>Poales</taxon>
        <taxon>Poaceae</taxon>
        <taxon>BOP clade</taxon>
        <taxon>Pooideae</taxon>
        <taxon>Triticodae</taxon>
        <taxon>Triticeae</taxon>
        <taxon>Triticinae</taxon>
        <taxon>Aegilops</taxon>
    </lineage>
</organism>
<dbReference type="InterPro" id="IPR017451">
    <property type="entry name" value="F-box-assoc_interact_dom"/>
</dbReference>
<sequence length="401" mass="44749">MAMSDAGRRELPTDVVVEVLLRLAPVSPRPGPPGRRRLREISLVCSLWREIIDKHTTEMQSRATALHWDTWDAVAHVVDDMSKSSTGSNTELWIPDRVAADFRFLNNSSLQLIGTCNGLLCLCDNKEAPGGAVTLFNPATYEELPVPPLPCTRPYIPSVERYACWEDWHEAYNFAYHPTSGQYKVVHVPCSINKVYKFDAVQVLTLGEASWREVPAGPAEGASCNLGAGIISIDGATYWVIESAGASWVVSLDLENEVVTRVKGLPGHPAGPEHYHLTEVHGRLGIVVRGVSRTTEVWVLDEGRRNWSCQYSLTRHNVPRPHFVFGECILTLDESLIRGHYNESLIRGHYRQTGVWSSSNKAVPVRVSHRAHGRPLVITSGRGRTFRYVKTMESLSIYYAP</sequence>
<protein>
    <recommendedName>
        <fullName evidence="1">F-box associated beta-propeller type 3 domain-containing protein</fullName>
    </recommendedName>
</protein>
<feature type="domain" description="F-box associated beta-propeller type 3" evidence="1">
    <location>
        <begin position="105"/>
        <end position="313"/>
    </location>
</feature>
<dbReference type="AlphaFoldDB" id="N1QPQ2"/>
<evidence type="ECO:0000313" key="2">
    <source>
        <dbReference type="EnsemblPlants" id="EMT01858"/>
    </source>
</evidence>
<evidence type="ECO:0000259" key="1">
    <source>
        <dbReference type="Pfam" id="PF08268"/>
    </source>
</evidence>
<dbReference type="NCBIfam" id="TIGR01640">
    <property type="entry name" value="F_box_assoc_1"/>
    <property type="match status" value="1"/>
</dbReference>
<proteinExistence type="predicted"/>
<dbReference type="InterPro" id="IPR013187">
    <property type="entry name" value="F-box-assoc_dom_typ3"/>
</dbReference>
<dbReference type="PANTHER" id="PTHR31111:SF133">
    <property type="entry name" value="OS07G0196600 PROTEIN"/>
    <property type="match status" value="1"/>
</dbReference>
<dbReference type="InterPro" id="IPR015915">
    <property type="entry name" value="Kelch-typ_b-propeller"/>
</dbReference>
<dbReference type="Pfam" id="PF08268">
    <property type="entry name" value="FBA_3"/>
    <property type="match status" value="1"/>
</dbReference>
<dbReference type="EnsemblPlants" id="EMT01858">
    <property type="protein sequence ID" value="EMT01858"/>
    <property type="gene ID" value="F775_00814"/>
</dbReference>
<name>N1QPQ2_AEGTA</name>
<accession>N1QPQ2</accession>
<dbReference type="PANTHER" id="PTHR31111">
    <property type="entry name" value="BNAA05G37150D PROTEIN-RELATED"/>
    <property type="match status" value="1"/>
</dbReference>
<reference evidence="2" key="1">
    <citation type="submission" date="2015-06" db="UniProtKB">
        <authorList>
            <consortium name="EnsemblPlants"/>
        </authorList>
    </citation>
    <scope>IDENTIFICATION</scope>
</reference>
<dbReference type="SUPFAM" id="SSF117281">
    <property type="entry name" value="Kelch motif"/>
    <property type="match status" value="1"/>
</dbReference>